<dbReference type="Gene3D" id="1.10.238.10">
    <property type="entry name" value="EF-hand"/>
    <property type="match status" value="2"/>
</dbReference>
<feature type="domain" description="EF-hand" evidence="3">
    <location>
        <begin position="27"/>
        <end position="62"/>
    </location>
</feature>
<comment type="caution">
    <text evidence="4">The sequence shown here is derived from an EMBL/GenBank/DDBJ whole genome shotgun (WGS) entry which is preliminary data.</text>
</comment>
<evidence type="ECO:0000313" key="5">
    <source>
        <dbReference type="Proteomes" id="UP000823674"/>
    </source>
</evidence>
<dbReference type="PANTHER" id="PTHR23048:SF0">
    <property type="entry name" value="CALMODULIN LIKE 3"/>
    <property type="match status" value="1"/>
</dbReference>
<dbReference type="SUPFAM" id="SSF47473">
    <property type="entry name" value="EF-hand"/>
    <property type="match status" value="1"/>
</dbReference>
<evidence type="ECO:0000313" key="4">
    <source>
        <dbReference type="EMBL" id="KAG5410184.1"/>
    </source>
</evidence>
<dbReference type="InterPro" id="IPR011992">
    <property type="entry name" value="EF-hand-dom_pair"/>
</dbReference>
<gene>
    <name evidence="4" type="primary">A02p029080.1_BraROA</name>
    <name evidence="4" type="ORF">IGI04_006503</name>
</gene>
<dbReference type="InterPro" id="IPR002048">
    <property type="entry name" value="EF_hand_dom"/>
</dbReference>
<dbReference type="SMART" id="SM00054">
    <property type="entry name" value="EFh"/>
    <property type="match status" value="3"/>
</dbReference>
<feature type="domain" description="EF-hand" evidence="3">
    <location>
        <begin position="138"/>
        <end position="173"/>
    </location>
</feature>
<feature type="domain" description="EF-hand" evidence="3">
    <location>
        <begin position="63"/>
        <end position="98"/>
    </location>
</feature>
<dbReference type="PROSITE" id="PS00018">
    <property type="entry name" value="EF_HAND_1"/>
    <property type="match status" value="3"/>
</dbReference>
<dbReference type="EMBL" id="JADBGQ010000002">
    <property type="protein sequence ID" value="KAG5410184.1"/>
    <property type="molecule type" value="Genomic_DNA"/>
</dbReference>
<dbReference type="Pfam" id="PF13499">
    <property type="entry name" value="EF-hand_7"/>
    <property type="match status" value="1"/>
</dbReference>
<dbReference type="Pfam" id="PF13833">
    <property type="entry name" value="EF-hand_8"/>
    <property type="match status" value="1"/>
</dbReference>
<dbReference type="PROSITE" id="PS50222">
    <property type="entry name" value="EF_HAND_2"/>
    <property type="match status" value="3"/>
</dbReference>
<sequence>MKTSQRQLSSSFTKLCERLPSFRNGEDNIRDLEAVFAYMDANRDGRISAEELKKSFNTLGDQLSDEEAEAAVKLSDIDGDGMLDFEEFSQLIKGNDEFTEEEQKRKMMEAFRMYIDEGEDCITPRSLKTMLMKLGESRTSDDCVVMIKAFDLNDDGVLSFDEFSLMMMQRNHSDHFLIQFLHQKQEENL</sequence>
<dbReference type="InterPro" id="IPR050230">
    <property type="entry name" value="CALM/Myosin/TropC-like"/>
</dbReference>
<keyword evidence="2" id="KW-0106">Calcium</keyword>
<evidence type="ECO:0000256" key="1">
    <source>
        <dbReference type="ARBA" id="ARBA00022737"/>
    </source>
</evidence>
<accession>A0ABQ7NH61</accession>
<name>A0ABQ7NH61_BRACM</name>
<evidence type="ECO:0000259" key="3">
    <source>
        <dbReference type="PROSITE" id="PS50222"/>
    </source>
</evidence>
<evidence type="ECO:0000256" key="2">
    <source>
        <dbReference type="ARBA" id="ARBA00022837"/>
    </source>
</evidence>
<reference evidence="4 5" key="1">
    <citation type="submission" date="2021-03" db="EMBL/GenBank/DDBJ databases">
        <authorList>
            <person name="King G.J."/>
            <person name="Bancroft I."/>
            <person name="Baten A."/>
            <person name="Bloomfield J."/>
            <person name="Borpatragohain P."/>
            <person name="He Z."/>
            <person name="Irish N."/>
            <person name="Irwin J."/>
            <person name="Liu K."/>
            <person name="Mauleon R.P."/>
            <person name="Moore J."/>
            <person name="Morris R."/>
            <person name="Ostergaard L."/>
            <person name="Wang B."/>
            <person name="Wells R."/>
        </authorList>
    </citation>
    <scope>NUCLEOTIDE SEQUENCE [LARGE SCALE GENOMIC DNA]</scope>
    <source>
        <strain evidence="4">R-o-18</strain>
        <tissue evidence="4">Leaf</tissue>
    </source>
</reference>
<dbReference type="InterPro" id="IPR018247">
    <property type="entry name" value="EF_Hand_1_Ca_BS"/>
</dbReference>
<proteinExistence type="predicted"/>
<dbReference type="CDD" id="cd00051">
    <property type="entry name" value="EFh"/>
    <property type="match status" value="1"/>
</dbReference>
<keyword evidence="5" id="KW-1185">Reference proteome</keyword>
<keyword evidence="1" id="KW-0677">Repeat</keyword>
<protein>
    <recommendedName>
        <fullName evidence="3">EF-hand domain-containing protein</fullName>
    </recommendedName>
</protein>
<dbReference type="Proteomes" id="UP000823674">
    <property type="component" value="Chromosome A02"/>
</dbReference>
<organism evidence="4 5">
    <name type="scientific">Brassica rapa subsp. trilocularis</name>
    <dbReference type="NCBI Taxonomy" id="1813537"/>
    <lineage>
        <taxon>Eukaryota</taxon>
        <taxon>Viridiplantae</taxon>
        <taxon>Streptophyta</taxon>
        <taxon>Embryophyta</taxon>
        <taxon>Tracheophyta</taxon>
        <taxon>Spermatophyta</taxon>
        <taxon>Magnoliopsida</taxon>
        <taxon>eudicotyledons</taxon>
        <taxon>Gunneridae</taxon>
        <taxon>Pentapetalae</taxon>
        <taxon>rosids</taxon>
        <taxon>malvids</taxon>
        <taxon>Brassicales</taxon>
        <taxon>Brassicaceae</taxon>
        <taxon>Brassiceae</taxon>
        <taxon>Brassica</taxon>
    </lineage>
</organism>
<dbReference type="PANTHER" id="PTHR23048">
    <property type="entry name" value="MYOSIN LIGHT CHAIN 1, 3"/>
    <property type="match status" value="1"/>
</dbReference>